<dbReference type="OrthoDB" id="9795403at2"/>
<gene>
    <name evidence="10" type="ORF">C7H19_01190</name>
</gene>
<evidence type="ECO:0000256" key="1">
    <source>
        <dbReference type="ARBA" id="ARBA00004651"/>
    </source>
</evidence>
<evidence type="ECO:0000256" key="3">
    <source>
        <dbReference type="ARBA" id="ARBA00022448"/>
    </source>
</evidence>
<keyword evidence="7 8" id="KW-0472">Membrane</keyword>
<evidence type="ECO:0000256" key="6">
    <source>
        <dbReference type="ARBA" id="ARBA00022989"/>
    </source>
</evidence>
<dbReference type="Proteomes" id="UP000239001">
    <property type="component" value="Unassembled WGS sequence"/>
</dbReference>
<dbReference type="RefSeq" id="WP_106455054.1">
    <property type="nucleotide sequence ID" value="NZ_PXOH01000001.1"/>
</dbReference>
<keyword evidence="6 8" id="KW-1133">Transmembrane helix</keyword>
<dbReference type="PANTHER" id="PTHR43848:SF2">
    <property type="entry name" value="PUTRESCINE TRANSPORT SYSTEM PERMEASE PROTEIN POTI"/>
    <property type="match status" value="1"/>
</dbReference>
<proteinExistence type="inferred from homology"/>
<dbReference type="SUPFAM" id="SSF161098">
    <property type="entry name" value="MetI-like"/>
    <property type="match status" value="1"/>
</dbReference>
<comment type="subcellular location">
    <subcellularLocation>
        <location evidence="1 8">Cell membrane</location>
        <topology evidence="1 8">Multi-pass membrane protein</topology>
    </subcellularLocation>
</comment>
<sequence>MFRKIKLDLLIRKFGKYGLWFNTIFGLIFLYLPIFILIIYSFNASRFNSVWRGFTLDWYQSLLSGITDKNAQITDDMVWSALQNSLIVAVISTFFSTLLGTMLALALERFQIRGKSWLEGLLILPIIIPEITMGISLLVFFSLLFKLIETFTGIRLVLGLPTVIIGHIAFSLSFVAIIVRGRIAELEPFIEEAAWDLGANEWQTLRLIILPLITPSIISAALLAFTLSLDDFVITFFTTGVGATTLPLFVYGMIRFSVSPIINAISTLMLITSLLLVISSLILSKESSNRLF</sequence>
<comment type="similarity">
    <text evidence="2">Belongs to the binding-protein-dependent transport system permease family. CysTW subfamily.</text>
</comment>
<dbReference type="InterPro" id="IPR035906">
    <property type="entry name" value="MetI-like_sf"/>
</dbReference>
<protein>
    <submittedName>
        <fullName evidence="10">Spermidine/putrescine ABC transporter permease PotC</fullName>
    </submittedName>
</protein>
<comment type="caution">
    <text evidence="10">The sequence shown here is derived from an EMBL/GenBank/DDBJ whole genome shotgun (WGS) entry which is preliminary data.</text>
</comment>
<dbReference type="Gene3D" id="1.10.3720.10">
    <property type="entry name" value="MetI-like"/>
    <property type="match status" value="1"/>
</dbReference>
<reference evidence="10 11" key="2">
    <citation type="submission" date="2018-03" db="EMBL/GenBank/DDBJ databases">
        <authorList>
            <person name="Keele B.F."/>
        </authorList>
    </citation>
    <scope>NUCLEOTIDE SEQUENCE [LARGE SCALE GENOMIC DNA]</scope>
    <source>
        <strain evidence="10 11">CCALA 016</strain>
    </source>
</reference>
<keyword evidence="11" id="KW-1185">Reference proteome</keyword>
<name>A0A2T1M3N6_9CHRO</name>
<accession>A0A2T1M3N6</accession>
<keyword evidence="4" id="KW-1003">Cell membrane</keyword>
<dbReference type="EMBL" id="PXOH01000001">
    <property type="protein sequence ID" value="PSF39432.1"/>
    <property type="molecule type" value="Genomic_DNA"/>
</dbReference>
<evidence type="ECO:0000259" key="9">
    <source>
        <dbReference type="PROSITE" id="PS50928"/>
    </source>
</evidence>
<keyword evidence="5 8" id="KW-0812">Transmembrane</keyword>
<dbReference type="InterPro" id="IPR000515">
    <property type="entry name" value="MetI-like"/>
</dbReference>
<feature type="transmembrane region" description="Helical" evidence="8">
    <location>
        <begin position="233"/>
        <end position="254"/>
    </location>
</feature>
<dbReference type="AlphaFoldDB" id="A0A2T1M3N6"/>
<feature type="transmembrane region" description="Helical" evidence="8">
    <location>
        <begin position="207"/>
        <end position="227"/>
    </location>
</feature>
<evidence type="ECO:0000313" key="10">
    <source>
        <dbReference type="EMBL" id="PSF39432.1"/>
    </source>
</evidence>
<organism evidence="10 11">
    <name type="scientific">Aphanothece hegewaldii CCALA 016</name>
    <dbReference type="NCBI Taxonomy" id="2107694"/>
    <lineage>
        <taxon>Bacteria</taxon>
        <taxon>Bacillati</taxon>
        <taxon>Cyanobacteriota</taxon>
        <taxon>Cyanophyceae</taxon>
        <taxon>Oscillatoriophycideae</taxon>
        <taxon>Chroococcales</taxon>
        <taxon>Aphanothecaceae</taxon>
        <taxon>Aphanothece</taxon>
    </lineage>
</organism>
<reference evidence="10 11" key="1">
    <citation type="submission" date="2018-03" db="EMBL/GenBank/DDBJ databases">
        <title>The ancient ancestry and fast evolution of plastids.</title>
        <authorList>
            <person name="Moore K.R."/>
            <person name="Magnabosco C."/>
            <person name="Momper L."/>
            <person name="Gold D.A."/>
            <person name="Bosak T."/>
            <person name="Fournier G.P."/>
        </authorList>
    </citation>
    <scope>NUCLEOTIDE SEQUENCE [LARGE SCALE GENOMIC DNA]</scope>
    <source>
        <strain evidence="10 11">CCALA 016</strain>
    </source>
</reference>
<evidence type="ECO:0000313" key="11">
    <source>
        <dbReference type="Proteomes" id="UP000239001"/>
    </source>
</evidence>
<dbReference type="InterPro" id="IPR051789">
    <property type="entry name" value="Bact_Polyamine_Transport"/>
</dbReference>
<dbReference type="CDD" id="cd06261">
    <property type="entry name" value="TM_PBP2"/>
    <property type="match status" value="1"/>
</dbReference>
<evidence type="ECO:0000256" key="8">
    <source>
        <dbReference type="RuleBase" id="RU363032"/>
    </source>
</evidence>
<evidence type="ECO:0000256" key="4">
    <source>
        <dbReference type="ARBA" id="ARBA00022475"/>
    </source>
</evidence>
<keyword evidence="3 8" id="KW-0813">Transport</keyword>
<feature type="transmembrane region" description="Helical" evidence="8">
    <location>
        <begin position="20"/>
        <end position="42"/>
    </location>
</feature>
<dbReference type="PROSITE" id="PS50928">
    <property type="entry name" value="ABC_TM1"/>
    <property type="match status" value="1"/>
</dbReference>
<feature type="transmembrane region" description="Helical" evidence="8">
    <location>
        <begin position="120"/>
        <end position="144"/>
    </location>
</feature>
<evidence type="ECO:0000256" key="5">
    <source>
        <dbReference type="ARBA" id="ARBA00022692"/>
    </source>
</evidence>
<evidence type="ECO:0000256" key="2">
    <source>
        <dbReference type="ARBA" id="ARBA00007069"/>
    </source>
</evidence>
<dbReference type="GO" id="GO:0055085">
    <property type="term" value="P:transmembrane transport"/>
    <property type="evidence" value="ECO:0007669"/>
    <property type="project" value="InterPro"/>
</dbReference>
<feature type="transmembrane region" description="Helical" evidence="8">
    <location>
        <begin position="156"/>
        <end position="179"/>
    </location>
</feature>
<dbReference type="PANTHER" id="PTHR43848">
    <property type="entry name" value="PUTRESCINE TRANSPORT SYSTEM PERMEASE PROTEIN POTI"/>
    <property type="match status" value="1"/>
</dbReference>
<dbReference type="GO" id="GO:0005886">
    <property type="term" value="C:plasma membrane"/>
    <property type="evidence" value="ECO:0007669"/>
    <property type="project" value="UniProtKB-SubCell"/>
</dbReference>
<feature type="domain" description="ABC transmembrane type-1" evidence="9">
    <location>
        <begin position="82"/>
        <end position="280"/>
    </location>
</feature>
<dbReference type="Pfam" id="PF00528">
    <property type="entry name" value="BPD_transp_1"/>
    <property type="match status" value="1"/>
</dbReference>
<feature type="transmembrane region" description="Helical" evidence="8">
    <location>
        <begin position="86"/>
        <end position="108"/>
    </location>
</feature>
<feature type="transmembrane region" description="Helical" evidence="8">
    <location>
        <begin position="261"/>
        <end position="283"/>
    </location>
</feature>
<evidence type="ECO:0000256" key="7">
    <source>
        <dbReference type="ARBA" id="ARBA00023136"/>
    </source>
</evidence>